<dbReference type="InterPro" id="IPR011330">
    <property type="entry name" value="Glyco_hydro/deAcase_b/a-brl"/>
</dbReference>
<reference evidence="4 5" key="1">
    <citation type="submission" date="2013-07" db="EMBL/GenBank/DDBJ databases">
        <title>Isolation of a new Chlamydia species from the feral Sacred Ibis (Threskiornis aethiopicus): Chlamydia ibidis.</title>
        <authorList>
            <person name="Vorimore F."/>
            <person name="Hsia R.-C."/>
            <person name="Huot-Creasy H."/>
            <person name="Bastian S."/>
            <person name="Deruyter L."/>
            <person name="Passet A."/>
            <person name="Sachse K."/>
            <person name="Bavoil P."/>
            <person name="Myers G."/>
            <person name="Laroucau K."/>
        </authorList>
    </citation>
    <scope>NUCLEOTIDE SEQUENCE [LARGE SCALE GENOMIC DNA]</scope>
    <source>
        <strain evidence="4 5">10-1398/6</strain>
    </source>
</reference>
<dbReference type="Proteomes" id="UP000016064">
    <property type="component" value="Unassembled WGS sequence"/>
</dbReference>
<keyword evidence="5" id="KW-1185">Reference proteome</keyword>
<evidence type="ECO:0000313" key="5">
    <source>
        <dbReference type="Proteomes" id="UP000016064"/>
    </source>
</evidence>
<evidence type="ECO:0000256" key="1">
    <source>
        <dbReference type="ARBA" id="ARBA00004613"/>
    </source>
</evidence>
<organism evidence="4 5">
    <name type="scientific">Chlamydia ibidis 10-1398/6</name>
    <dbReference type="NCBI Taxonomy" id="1046581"/>
    <lineage>
        <taxon>Bacteria</taxon>
        <taxon>Pseudomonadati</taxon>
        <taxon>Chlamydiota</taxon>
        <taxon>Chlamydiia</taxon>
        <taxon>Chlamydiales</taxon>
        <taxon>Chlamydiaceae</taxon>
        <taxon>Chlamydia/Chlamydophila group</taxon>
        <taxon>Chlamydia</taxon>
    </lineage>
</organism>
<dbReference type="EMBL" id="APJW01000001">
    <property type="protein sequence ID" value="EQM62966.1"/>
    <property type="molecule type" value="Genomic_DNA"/>
</dbReference>
<keyword evidence="2" id="KW-0732">Signal</keyword>
<sequence>MLIVLAFRRLFFSKPPGFLNNLLRYFLLLKQQYPIVFPGDPIQGTALMLTFDFASVDFYTHVFPFLERHKIPAIVGVASRYVSQDAAQDLPLEFRCVPMETLAFQDEVFTKYQPFCSREELITLSHSPYIRLASSGFAIRNLHQSPPYLTTEVFLSKHYIENQIGVSPIAFFYPFGKHDTSSDNLVQKHYPYSFVLGNTLNFKNKRHNIYRLDMKSDNLILPQITRNSLSYIKFWLNDRLKQFHLKHQALE</sequence>
<proteinExistence type="predicted"/>
<comment type="caution">
    <text evidence="4">The sequence shown here is derived from an EMBL/GenBank/DDBJ whole genome shotgun (WGS) entry which is preliminary data.</text>
</comment>
<dbReference type="CDD" id="cd10918">
    <property type="entry name" value="CE4_NodB_like_5s_6s"/>
    <property type="match status" value="1"/>
</dbReference>
<gene>
    <name evidence="4" type="ORF">H359_0125</name>
</gene>
<accession>A0ABN0N024</accession>
<dbReference type="RefSeq" id="WP_020370773.1">
    <property type="nucleotide sequence ID" value="NZ_APJW01000001.1"/>
</dbReference>
<dbReference type="Pfam" id="PF01522">
    <property type="entry name" value="Polysacc_deac_1"/>
    <property type="match status" value="1"/>
</dbReference>
<feature type="domain" description="NodB homology" evidence="3">
    <location>
        <begin position="46"/>
        <end position="188"/>
    </location>
</feature>
<evidence type="ECO:0000256" key="2">
    <source>
        <dbReference type="ARBA" id="ARBA00022729"/>
    </source>
</evidence>
<comment type="subcellular location">
    <subcellularLocation>
        <location evidence="1">Secreted</location>
    </subcellularLocation>
</comment>
<dbReference type="PANTHER" id="PTHR34216">
    <property type="match status" value="1"/>
</dbReference>
<dbReference type="InterPro" id="IPR051398">
    <property type="entry name" value="Polysacch_Deacetylase"/>
</dbReference>
<evidence type="ECO:0000313" key="4">
    <source>
        <dbReference type="EMBL" id="EQM62966.1"/>
    </source>
</evidence>
<dbReference type="SUPFAM" id="SSF88713">
    <property type="entry name" value="Glycoside hydrolase/deacetylase"/>
    <property type="match status" value="1"/>
</dbReference>
<dbReference type="InterPro" id="IPR002509">
    <property type="entry name" value="NODB_dom"/>
</dbReference>
<evidence type="ECO:0000259" key="3">
    <source>
        <dbReference type="Pfam" id="PF01522"/>
    </source>
</evidence>
<dbReference type="Gene3D" id="3.20.20.370">
    <property type="entry name" value="Glycoside hydrolase/deacetylase"/>
    <property type="match status" value="1"/>
</dbReference>
<name>A0ABN0N024_9CHLA</name>
<protein>
    <submittedName>
        <fullName evidence="4">Polysaccharide deacetylase family protein</fullName>
    </submittedName>
</protein>
<dbReference type="PANTHER" id="PTHR34216:SF3">
    <property type="entry name" value="POLY-BETA-1,6-N-ACETYL-D-GLUCOSAMINE N-DEACETYLASE"/>
    <property type="match status" value="1"/>
</dbReference>